<dbReference type="AlphaFoldDB" id="A0A1S1WT14"/>
<evidence type="ECO:0000313" key="1">
    <source>
        <dbReference type="EMBL" id="OHX10318.1"/>
    </source>
</evidence>
<keyword evidence="4" id="KW-1185">Reference proteome</keyword>
<proteinExistence type="predicted"/>
<evidence type="ECO:0000313" key="2">
    <source>
        <dbReference type="EMBL" id="OHX19730.1"/>
    </source>
</evidence>
<sequence length="59" mass="7001">MVLSKEVHDKLGKSVNGRVDDIWWFFYDQQVPECALLKREIMTSSRKNVAAKSRDFWQI</sequence>
<evidence type="ECO:0000313" key="3">
    <source>
        <dbReference type="Proteomes" id="UP000180088"/>
    </source>
</evidence>
<reference evidence="3 4" key="1">
    <citation type="submission" date="2016-09" db="EMBL/GenBank/DDBJ databases">
        <title>Chromobacterium muskegensis sp. nov., an insecticidal bacterium isolated from Sphagnum bogs.</title>
        <authorList>
            <person name="Sparks M.E."/>
            <person name="Blackburn M.B."/>
            <person name="Gundersen-Rindal D.E."/>
            <person name="Mitchell A."/>
            <person name="Farrar R."/>
            <person name="Kuhar D."/>
        </authorList>
    </citation>
    <scope>NUCLEOTIDE SEQUENCE [LARGE SCALE GENOMIC DNA]</scope>
    <source>
        <strain evidence="2 4">14B-1</strain>
        <strain evidence="1 3">37-2</strain>
    </source>
</reference>
<protein>
    <submittedName>
        <fullName evidence="1">Uncharacterized protein</fullName>
    </submittedName>
</protein>
<organism evidence="1 3">
    <name type="scientific">Chromobacterium sphagni</name>
    <dbReference type="NCBI Taxonomy" id="1903179"/>
    <lineage>
        <taxon>Bacteria</taxon>
        <taxon>Pseudomonadati</taxon>
        <taxon>Pseudomonadota</taxon>
        <taxon>Betaproteobacteria</taxon>
        <taxon>Neisseriales</taxon>
        <taxon>Chromobacteriaceae</taxon>
        <taxon>Chromobacterium</taxon>
    </lineage>
</organism>
<comment type="caution">
    <text evidence="1">The sequence shown here is derived from an EMBL/GenBank/DDBJ whole genome shotgun (WGS) entry which is preliminary data.</text>
</comment>
<name>A0A1S1WT14_9NEIS</name>
<dbReference type="Proteomes" id="UP000180280">
    <property type="component" value="Unassembled WGS sequence"/>
</dbReference>
<dbReference type="EMBL" id="MKCS01000004">
    <property type="protein sequence ID" value="OHX10318.1"/>
    <property type="molecule type" value="Genomic_DNA"/>
</dbReference>
<gene>
    <name evidence="2" type="ORF">BI344_08860</name>
    <name evidence="1" type="ORF">BI347_21245</name>
</gene>
<accession>A0A1S1WT14</accession>
<dbReference type="Proteomes" id="UP000180088">
    <property type="component" value="Unassembled WGS sequence"/>
</dbReference>
<dbReference type="STRING" id="1903179.BI347_21245"/>
<dbReference type="EMBL" id="MKCT01000028">
    <property type="protein sequence ID" value="OHX19730.1"/>
    <property type="molecule type" value="Genomic_DNA"/>
</dbReference>
<evidence type="ECO:0000313" key="4">
    <source>
        <dbReference type="Proteomes" id="UP000180280"/>
    </source>
</evidence>